<evidence type="ECO:0000256" key="1">
    <source>
        <dbReference type="ARBA" id="ARBA00004123"/>
    </source>
</evidence>
<dbReference type="GO" id="GO:0005634">
    <property type="term" value="C:nucleus"/>
    <property type="evidence" value="ECO:0007669"/>
    <property type="project" value="UniProtKB-SubCell"/>
</dbReference>
<dbReference type="Pfam" id="PF00847">
    <property type="entry name" value="AP2"/>
    <property type="match status" value="1"/>
</dbReference>
<keyword evidence="9" id="KW-1185">Reference proteome</keyword>
<reference evidence="8 9" key="1">
    <citation type="submission" date="2021-06" db="EMBL/GenBank/DDBJ databases">
        <title>Genome sequence of Babesia caballi.</title>
        <authorList>
            <person name="Yamagishi J."/>
            <person name="Kidaka T."/>
            <person name="Ochi A."/>
        </authorList>
    </citation>
    <scope>NUCLEOTIDE SEQUENCE [LARGE SCALE GENOMIC DNA]</scope>
    <source>
        <strain evidence="8">USDA-D6B2</strain>
    </source>
</reference>
<name>A0AAV4LN00_BABCB</name>
<evidence type="ECO:0000313" key="9">
    <source>
        <dbReference type="Proteomes" id="UP001497744"/>
    </source>
</evidence>
<evidence type="ECO:0000259" key="7">
    <source>
        <dbReference type="Pfam" id="PF00847"/>
    </source>
</evidence>
<feature type="domain" description="AP2/ERF" evidence="7">
    <location>
        <begin position="498"/>
        <end position="549"/>
    </location>
</feature>
<keyword evidence="5" id="KW-0539">Nucleus</keyword>
<dbReference type="InterPro" id="IPR001471">
    <property type="entry name" value="AP2/ERF_dom"/>
</dbReference>
<dbReference type="GeneID" id="94192673"/>
<evidence type="ECO:0000256" key="6">
    <source>
        <dbReference type="SAM" id="MobiDB-lite"/>
    </source>
</evidence>
<dbReference type="Proteomes" id="UP001497744">
    <property type="component" value="Unassembled WGS sequence"/>
</dbReference>
<evidence type="ECO:0000256" key="2">
    <source>
        <dbReference type="ARBA" id="ARBA00023015"/>
    </source>
</evidence>
<evidence type="ECO:0000313" key="8">
    <source>
        <dbReference type="EMBL" id="GIX61190.1"/>
    </source>
</evidence>
<organism evidence="8 9">
    <name type="scientific">Babesia caballi</name>
    <dbReference type="NCBI Taxonomy" id="5871"/>
    <lineage>
        <taxon>Eukaryota</taxon>
        <taxon>Sar</taxon>
        <taxon>Alveolata</taxon>
        <taxon>Apicomplexa</taxon>
        <taxon>Aconoidasida</taxon>
        <taxon>Piroplasmida</taxon>
        <taxon>Babesiidae</taxon>
        <taxon>Babesia</taxon>
    </lineage>
</organism>
<dbReference type="AlphaFoldDB" id="A0AAV4LN00"/>
<protein>
    <submittedName>
        <fullName evidence="8">Transcription factor with AP2 domain</fullName>
    </submittedName>
</protein>
<proteinExistence type="predicted"/>
<dbReference type="GO" id="GO:0003677">
    <property type="term" value="F:DNA binding"/>
    <property type="evidence" value="ECO:0007669"/>
    <property type="project" value="UniProtKB-KW"/>
</dbReference>
<sequence length="557" mass="62049">MSLHPPQFSTYTARGDVTRALPLEKCSGLEGPLSSGNEDRTLSDRCEDPFVQRSYSLGDECFIACDSHSSGKTSLVDRTGCTSLYKRFFGDVDTVDTTMDTTSLAETDYPGDHDLYTNDGIRFYGPEGATYVTKPASEDSCFDVSHPVIRMKSAPDVTPPPYDCSHLESAATYEDRNQTEPVKLTLTRQNTALEPAHNLEDFMRSASQLYQPVNSAVPRSDWNPPVVTPSSTSAANKRCHYHSSDSSAAPDFHSSDSSTCESDLFFTPTLSSRQARLRNSVMTSNYCVYVGSEAKTRVCGCTPARPCGGSCHLSGCPMVASDLEPTTEHWPVTNSPHLQSLVRRLDCVIERYKNVSNPCDSSLNFQHLRPRFRPLPTRCSLPSSVEFAKRPTLSSLEFFTLRDEVVCPEYYVQTSYEDSPYDSSVMCREANPPMKQHKTNSLPHADFASEIEIASRNEYGRFVAARLTSPPLSPEAPYTTPKTTKKKVSVAPASSGEKVSGVWYDTNRHLWRVVYMKGNKRKTQGFSSIKLGYEEARRQAIEMRQEMVALRRTDSKV</sequence>
<gene>
    <name evidence="8" type="ORF">BcabD6B2_06250</name>
</gene>
<accession>A0AAV4LN00</accession>
<dbReference type="EMBL" id="BPLF01000001">
    <property type="protein sequence ID" value="GIX61190.1"/>
    <property type="molecule type" value="Genomic_DNA"/>
</dbReference>
<keyword evidence="4" id="KW-0804">Transcription</keyword>
<comment type="subcellular location">
    <subcellularLocation>
        <location evidence="1">Nucleus</location>
    </subcellularLocation>
</comment>
<keyword evidence="2" id="KW-0805">Transcription regulation</keyword>
<evidence type="ECO:0000256" key="4">
    <source>
        <dbReference type="ARBA" id="ARBA00023163"/>
    </source>
</evidence>
<dbReference type="GO" id="GO:0003700">
    <property type="term" value="F:DNA-binding transcription factor activity"/>
    <property type="evidence" value="ECO:0007669"/>
    <property type="project" value="InterPro"/>
</dbReference>
<evidence type="ECO:0000256" key="5">
    <source>
        <dbReference type="ARBA" id="ARBA00023242"/>
    </source>
</evidence>
<keyword evidence="3" id="KW-0238">DNA-binding</keyword>
<dbReference type="Gene3D" id="1.20.5.2050">
    <property type="match status" value="1"/>
</dbReference>
<dbReference type="RefSeq" id="XP_067713261.1">
    <property type="nucleotide sequence ID" value="XM_067857160.1"/>
</dbReference>
<feature type="region of interest" description="Disordered" evidence="6">
    <location>
        <begin position="471"/>
        <end position="491"/>
    </location>
</feature>
<comment type="caution">
    <text evidence="8">The sequence shown here is derived from an EMBL/GenBank/DDBJ whole genome shotgun (WGS) entry which is preliminary data.</text>
</comment>
<evidence type="ECO:0000256" key="3">
    <source>
        <dbReference type="ARBA" id="ARBA00023125"/>
    </source>
</evidence>